<evidence type="ECO:0000256" key="9">
    <source>
        <dbReference type="ARBA" id="ARBA00022737"/>
    </source>
</evidence>
<feature type="binding site" evidence="19">
    <location>
        <position position="873"/>
    </location>
    <ligand>
        <name>ATP</name>
        <dbReference type="ChEBI" id="CHEBI:30616"/>
        <label>2</label>
    </ligand>
</feature>
<dbReference type="InterPro" id="IPR036914">
    <property type="entry name" value="MGS-like_dom_sf"/>
</dbReference>
<dbReference type="FunFam" id="3.30.470.20:FF:000013">
    <property type="entry name" value="Carbamoyl-phosphate synthase large chain"/>
    <property type="match status" value="1"/>
</dbReference>
<evidence type="ECO:0000256" key="4">
    <source>
        <dbReference type="ARBA" id="ARBA00009799"/>
    </source>
</evidence>
<dbReference type="InterPro" id="IPR013815">
    <property type="entry name" value="ATP_grasp_subdomain_1"/>
</dbReference>
<feature type="binding site" evidence="19">
    <location>
        <position position="839"/>
    </location>
    <ligand>
        <name>ATP</name>
        <dbReference type="ChEBI" id="CHEBI:30616"/>
        <label>2</label>
    </ligand>
</feature>
<keyword evidence="7 19" id="KW-0028">Amino-acid biosynthesis</keyword>
<evidence type="ECO:0000256" key="13">
    <source>
        <dbReference type="ARBA" id="ARBA00022975"/>
    </source>
</evidence>
<feature type="binding site" evidence="19">
    <location>
        <position position="926"/>
    </location>
    <ligand>
        <name>ATP</name>
        <dbReference type="ChEBI" id="CHEBI:30616"/>
        <label>2</label>
    </ligand>
</feature>
<dbReference type="GO" id="GO:0004087">
    <property type="term" value="F:carbamoyl-phosphate synthase (ammonia) activity"/>
    <property type="evidence" value="ECO:0007669"/>
    <property type="project" value="UniProtKB-EC"/>
</dbReference>
<dbReference type="Pfam" id="PF02787">
    <property type="entry name" value="CPSase_L_D3"/>
    <property type="match status" value="1"/>
</dbReference>
<evidence type="ECO:0000256" key="1">
    <source>
        <dbReference type="ARBA" id="ARBA00001936"/>
    </source>
</evidence>
<feature type="binding site" evidence="19">
    <location>
        <position position="874"/>
    </location>
    <ligand>
        <name>ATP</name>
        <dbReference type="ChEBI" id="CHEBI:30616"/>
        <label>2</label>
    </ligand>
</feature>
<dbReference type="GO" id="GO:0006541">
    <property type="term" value="P:glutamine metabolic process"/>
    <property type="evidence" value="ECO:0007669"/>
    <property type="project" value="TreeGrafter"/>
</dbReference>
<protein>
    <recommendedName>
        <fullName evidence="19">Carbamoyl phosphate synthase large chain</fullName>
        <ecNumber evidence="19">6.3.4.16</ecNumber>
        <ecNumber evidence="19">6.3.5.5</ecNumber>
    </recommendedName>
    <alternativeName>
        <fullName evidence="19">Carbamoyl phosphate synthetase ammonia chain</fullName>
    </alternativeName>
</protein>
<dbReference type="RefSeq" id="WP_152586862.1">
    <property type="nucleotide sequence ID" value="NZ_CP045423.1"/>
</dbReference>
<feature type="binding site" evidence="19">
    <location>
        <position position="926"/>
    </location>
    <ligand>
        <name>Mn(2+)</name>
        <dbReference type="ChEBI" id="CHEBI:29035"/>
        <label>4</label>
    </ligand>
</feature>
<reference evidence="22 23" key="1">
    <citation type="submission" date="2019-10" db="EMBL/GenBank/DDBJ databases">
        <title>Isolation, Identification of Microvirga thermotolerans HR1, a novel thermophilic bacterium and Comparative Genomics of the genus Microvirga.</title>
        <authorList>
            <person name="Li J."/>
            <person name="Zhang W."/>
            <person name="Lin M."/>
            <person name="Wang J."/>
        </authorList>
    </citation>
    <scope>NUCLEOTIDE SEQUENCE [LARGE SCALE GENOMIC DNA]</scope>
    <source>
        <strain evidence="22 23">HR1</strain>
    </source>
</reference>
<evidence type="ECO:0000256" key="16">
    <source>
        <dbReference type="ARBA" id="ARBA00048816"/>
    </source>
</evidence>
<dbReference type="Gene3D" id="1.10.1030.10">
    <property type="entry name" value="Carbamoyl-phosphate synthetase, large subunit oligomerisation domain"/>
    <property type="match status" value="1"/>
</dbReference>
<dbReference type="NCBIfam" id="TIGR01369">
    <property type="entry name" value="CPSaseII_lrg"/>
    <property type="match status" value="1"/>
</dbReference>
<evidence type="ECO:0000256" key="17">
    <source>
        <dbReference type="ARBA" id="ARBA00057223"/>
    </source>
</evidence>
<dbReference type="Gene3D" id="3.40.50.1380">
    <property type="entry name" value="Methylglyoxal synthase-like domain"/>
    <property type="match status" value="1"/>
</dbReference>
<dbReference type="EC" id="6.3.5.5" evidence="19"/>
<dbReference type="Pfam" id="PF25596">
    <property type="entry name" value="CPSase_L_D1"/>
    <property type="match status" value="2"/>
</dbReference>
<organism evidence="22 23">
    <name type="scientific">Microvirga thermotolerans</name>
    <dbReference type="NCBI Taxonomy" id="2651334"/>
    <lineage>
        <taxon>Bacteria</taxon>
        <taxon>Pseudomonadati</taxon>
        <taxon>Pseudomonadota</taxon>
        <taxon>Alphaproteobacteria</taxon>
        <taxon>Hyphomicrobiales</taxon>
        <taxon>Methylobacteriaceae</taxon>
        <taxon>Microvirga</taxon>
    </lineage>
</organism>
<dbReference type="Pfam" id="PF02786">
    <property type="entry name" value="CPSase_L_D2"/>
    <property type="match status" value="2"/>
</dbReference>
<feature type="binding site" evidence="19">
    <location>
        <position position="841"/>
    </location>
    <ligand>
        <name>ATP</name>
        <dbReference type="ChEBI" id="CHEBI:30616"/>
        <label>2</label>
    </ligand>
</feature>
<feature type="binding site" evidence="19">
    <location>
        <position position="339"/>
    </location>
    <ligand>
        <name>Mn(2+)</name>
        <dbReference type="ChEBI" id="CHEBI:29035"/>
        <label>1</label>
    </ligand>
</feature>
<feature type="binding site" evidence="19">
    <location>
        <position position="264"/>
    </location>
    <ligand>
        <name>ATP</name>
        <dbReference type="ChEBI" id="CHEBI:30616"/>
        <label>1</label>
    </ligand>
</feature>
<feature type="binding site" evidence="19">
    <location>
        <position position="229"/>
    </location>
    <ligand>
        <name>ATP</name>
        <dbReference type="ChEBI" id="CHEBI:30616"/>
        <label>1</label>
    </ligand>
</feature>
<feature type="binding site" evidence="19">
    <location>
        <position position="914"/>
    </location>
    <ligand>
        <name>Mg(2+)</name>
        <dbReference type="ChEBI" id="CHEBI:18420"/>
        <label>3</label>
    </ligand>
</feature>
<dbReference type="NCBIfam" id="NF009455">
    <property type="entry name" value="PRK12815.1"/>
    <property type="match status" value="1"/>
</dbReference>
<dbReference type="GO" id="GO:0005737">
    <property type="term" value="C:cytoplasm"/>
    <property type="evidence" value="ECO:0007669"/>
    <property type="project" value="TreeGrafter"/>
</dbReference>
<dbReference type="SUPFAM" id="SSF52440">
    <property type="entry name" value="PreATP-grasp domain"/>
    <property type="match status" value="2"/>
</dbReference>
<proteinExistence type="inferred from homology"/>
<evidence type="ECO:0000256" key="10">
    <source>
        <dbReference type="ARBA" id="ARBA00022741"/>
    </source>
</evidence>
<dbReference type="Gene3D" id="3.30.470.20">
    <property type="entry name" value="ATP-grasp fold, B domain"/>
    <property type="match status" value="3"/>
</dbReference>
<feature type="binding site" evidence="19">
    <location>
        <position position="295"/>
    </location>
    <ligand>
        <name>ATP</name>
        <dbReference type="ChEBI" id="CHEBI:30616"/>
        <label>1</label>
    </ligand>
</feature>
<dbReference type="InterPro" id="IPR036897">
    <property type="entry name" value="CarbamoylP_synth_lsu_oligo_sf"/>
</dbReference>
<evidence type="ECO:0000256" key="8">
    <source>
        <dbReference type="ARBA" id="ARBA00022723"/>
    </source>
</evidence>
<dbReference type="SMART" id="SM00851">
    <property type="entry name" value="MGS"/>
    <property type="match status" value="1"/>
</dbReference>
<evidence type="ECO:0000313" key="22">
    <source>
        <dbReference type="EMBL" id="QFU17226.1"/>
    </source>
</evidence>
<evidence type="ECO:0000256" key="14">
    <source>
        <dbReference type="ARBA" id="ARBA00023211"/>
    </source>
</evidence>
<evidence type="ECO:0000256" key="6">
    <source>
        <dbReference type="ARBA" id="ARBA00022598"/>
    </source>
</evidence>
<dbReference type="Pfam" id="PF02142">
    <property type="entry name" value="MGS"/>
    <property type="match status" value="1"/>
</dbReference>
<dbReference type="GO" id="GO:0005524">
    <property type="term" value="F:ATP binding"/>
    <property type="evidence" value="ECO:0007669"/>
    <property type="project" value="UniProtKB-UniRule"/>
</dbReference>
<feature type="binding site" evidence="19">
    <location>
        <position position="353"/>
    </location>
    <ligand>
        <name>Mn(2+)</name>
        <dbReference type="ChEBI" id="CHEBI:29035"/>
        <label>2</label>
    </ligand>
</feature>
<dbReference type="InterPro" id="IPR005483">
    <property type="entry name" value="CPSase_dom"/>
</dbReference>
<feature type="binding site" evidence="19">
    <location>
        <position position="355"/>
    </location>
    <ligand>
        <name>Mn(2+)</name>
        <dbReference type="ChEBI" id="CHEBI:29035"/>
        <label>2</label>
    </ligand>
</feature>
<dbReference type="PANTHER" id="PTHR11405:SF53">
    <property type="entry name" value="CARBAMOYL-PHOSPHATE SYNTHASE [AMMONIA], MITOCHONDRIAL"/>
    <property type="match status" value="1"/>
</dbReference>
<keyword evidence="10 19" id="KW-0547">Nucleotide-binding</keyword>
<feature type="binding site" evidence="19">
    <location>
        <position position="230"/>
    </location>
    <ligand>
        <name>ATP</name>
        <dbReference type="ChEBI" id="CHEBI:30616"/>
        <label>1</label>
    </ligand>
</feature>
<comment type="function">
    <text evidence="17 19">Large subunit of the glutamine-dependent carbamoyl phosphate synthetase (CPSase). CPSase catalyzes the formation of carbamoyl phosphate from the ammonia moiety of glutamine, carbonate, and phosphate donated by ATP, constituting the first step of 2 biosynthetic pathways, one leading to arginine and/or urea and the other to pyrimidine nucleotides. The large subunit (synthetase) binds the substrates ammonia (free or transferred from glutamine from the small subunit), hydrogencarbonate and ATP and carries out an ATP-coupled ligase reaction, activating hydrogencarbonate by forming carboxy phosphate which reacts with ammonia to form carbamoyl phosphate.</text>
</comment>
<dbReference type="PROSITE" id="PS00867">
    <property type="entry name" value="CPSASE_2"/>
    <property type="match status" value="2"/>
</dbReference>
<feature type="binding site" evidence="19">
    <location>
        <position position="926"/>
    </location>
    <ligand>
        <name>Mn(2+)</name>
        <dbReference type="ChEBI" id="CHEBI:29035"/>
        <label>3</label>
    </ligand>
</feature>
<dbReference type="PRINTS" id="PR00098">
    <property type="entry name" value="CPSASE"/>
</dbReference>
<dbReference type="GO" id="GO:0046872">
    <property type="term" value="F:metal ion binding"/>
    <property type="evidence" value="ECO:0007669"/>
    <property type="project" value="UniProtKB-KW"/>
</dbReference>
<feature type="binding site" evidence="19">
    <location>
        <position position="269"/>
    </location>
    <ligand>
        <name>ATP</name>
        <dbReference type="ChEBI" id="CHEBI:30616"/>
        <label>1</label>
    </ligand>
</feature>
<feature type="region of interest" description="Allosteric domain" evidence="19">
    <location>
        <begin position="1021"/>
        <end position="1156"/>
    </location>
</feature>
<feature type="binding site" evidence="19">
    <location>
        <position position="296"/>
    </location>
    <ligand>
        <name>ATP</name>
        <dbReference type="ChEBI" id="CHEBI:30616"/>
        <label>1</label>
    </ligand>
</feature>
<dbReference type="InterPro" id="IPR005480">
    <property type="entry name" value="CPSase_lsu_oligo"/>
</dbReference>
<dbReference type="FunFam" id="3.40.50.20:FF:000003">
    <property type="entry name" value="Carbamoyl-phosphate synthase large chain"/>
    <property type="match status" value="1"/>
</dbReference>
<evidence type="ECO:0000256" key="3">
    <source>
        <dbReference type="ARBA" id="ARBA00005077"/>
    </source>
</evidence>
<dbReference type="InterPro" id="IPR058047">
    <property type="entry name" value="CPSase_preATP-grasp"/>
</dbReference>
<dbReference type="InterPro" id="IPR033937">
    <property type="entry name" value="MGS_CPS_CarB"/>
</dbReference>
<dbReference type="KEGG" id="mico:GDR74_13900"/>
<feature type="binding site" evidence="19">
    <location>
        <position position="353"/>
    </location>
    <ligand>
        <name>ATP</name>
        <dbReference type="ChEBI" id="CHEBI:30616"/>
        <label>1</label>
    </ligand>
</feature>
<comment type="cofactor">
    <cofactor evidence="19">
        <name>Mg(2+)</name>
        <dbReference type="ChEBI" id="CHEBI:18420"/>
    </cofactor>
    <cofactor evidence="19">
        <name>Mn(2+)</name>
        <dbReference type="ChEBI" id="CHEBI:29035"/>
    </cofactor>
    <text evidence="19">Binds 4 Mg(2+) or Mn(2+) ions per subunit.</text>
</comment>
<keyword evidence="9 19" id="KW-0677">Repeat</keyword>
<keyword evidence="6 19" id="KW-0436">Ligase</keyword>
<comment type="subunit">
    <text evidence="18 19">Composed of two chains; the small (or glutamine) chain promotes the hydrolysis of glutamine to ammonia, which is used by the large (or ammonia) chain to synthesize carbamoyl phosphate. Tetramer of heterodimers (alpha,beta)4.</text>
</comment>
<feature type="binding site" evidence="19">
    <location>
        <position position="339"/>
    </location>
    <ligand>
        <name>Mg(2+)</name>
        <dbReference type="ChEBI" id="CHEBI:18420"/>
        <label>1</label>
    </ligand>
</feature>
<gene>
    <name evidence="19 22" type="primary">carB</name>
    <name evidence="22" type="ORF">GDR74_13900</name>
</gene>
<feature type="binding site" evidence="19">
    <location>
        <position position="779"/>
    </location>
    <ligand>
        <name>ATP</name>
        <dbReference type="ChEBI" id="CHEBI:30616"/>
        <label>2</label>
    </ligand>
</feature>
<evidence type="ECO:0000256" key="18">
    <source>
        <dbReference type="ARBA" id="ARBA00062056"/>
    </source>
</evidence>
<evidence type="ECO:0000256" key="5">
    <source>
        <dbReference type="ARBA" id="ARBA00022571"/>
    </source>
</evidence>
<feature type="region of interest" description="Carboxyphosphate synthetic domain" evidence="19">
    <location>
        <begin position="1"/>
        <end position="457"/>
    </location>
</feature>
<dbReference type="FunFam" id="3.30.470.20:FF:000007">
    <property type="entry name" value="Carbamoyl-phosphate synthase large chain"/>
    <property type="match status" value="1"/>
</dbReference>
<feature type="domain" description="ATP-grasp" evidence="20">
    <location>
        <begin position="180"/>
        <end position="382"/>
    </location>
</feature>
<keyword evidence="11 19" id="KW-0067">ATP-binding</keyword>
<dbReference type="PROSITE" id="PS51257">
    <property type="entry name" value="PROKAR_LIPOPROTEIN"/>
    <property type="match status" value="1"/>
</dbReference>
<dbReference type="NCBIfam" id="NF003671">
    <property type="entry name" value="PRK05294.1"/>
    <property type="match status" value="1"/>
</dbReference>
<dbReference type="HAMAP" id="MF_01210_A">
    <property type="entry name" value="CPSase_L_chain_A"/>
    <property type="match status" value="1"/>
</dbReference>
<feature type="binding site" evidence="19">
    <location>
        <position position="928"/>
    </location>
    <ligand>
        <name>Mg(2+)</name>
        <dbReference type="ChEBI" id="CHEBI:18420"/>
        <label>4</label>
    </ligand>
</feature>
<comment type="catalytic activity">
    <reaction evidence="16 19">
        <text>hydrogencarbonate + L-glutamine + 2 ATP + H2O = carbamoyl phosphate + L-glutamate + 2 ADP + phosphate + 2 H(+)</text>
        <dbReference type="Rhea" id="RHEA:18633"/>
        <dbReference type="ChEBI" id="CHEBI:15377"/>
        <dbReference type="ChEBI" id="CHEBI:15378"/>
        <dbReference type="ChEBI" id="CHEBI:17544"/>
        <dbReference type="ChEBI" id="CHEBI:29985"/>
        <dbReference type="ChEBI" id="CHEBI:30616"/>
        <dbReference type="ChEBI" id="CHEBI:43474"/>
        <dbReference type="ChEBI" id="CHEBI:58228"/>
        <dbReference type="ChEBI" id="CHEBI:58359"/>
        <dbReference type="ChEBI" id="CHEBI:456216"/>
        <dbReference type="EC" id="6.3.5.5"/>
    </reaction>
</comment>
<evidence type="ECO:0000256" key="19">
    <source>
        <dbReference type="HAMAP-Rule" id="MF_01210"/>
    </source>
</evidence>
<feature type="binding site" evidence="19">
    <location>
        <position position="223"/>
    </location>
    <ligand>
        <name>ATP</name>
        <dbReference type="ChEBI" id="CHEBI:30616"/>
        <label>1</label>
    </ligand>
</feature>
<feature type="binding site" evidence="19">
    <location>
        <position position="914"/>
    </location>
    <ligand>
        <name>ATP</name>
        <dbReference type="ChEBI" id="CHEBI:30616"/>
        <label>2</label>
    </ligand>
</feature>
<dbReference type="SMART" id="SM01096">
    <property type="entry name" value="CPSase_L_D3"/>
    <property type="match status" value="1"/>
</dbReference>
<dbReference type="HAMAP" id="MF_01210_B">
    <property type="entry name" value="CPSase_L_chain_B"/>
    <property type="match status" value="1"/>
</dbReference>
<dbReference type="UniPathway" id="UPA00068">
    <property type="reaction ID" value="UER00171"/>
</dbReference>
<evidence type="ECO:0000256" key="11">
    <source>
        <dbReference type="ARBA" id="ARBA00022840"/>
    </source>
</evidence>
<dbReference type="EC" id="6.3.4.16" evidence="19"/>
<dbReference type="UniPathway" id="UPA00070">
    <property type="reaction ID" value="UER00115"/>
</dbReference>
<feature type="binding site" evidence="19">
    <location>
        <position position="846"/>
    </location>
    <ligand>
        <name>ATP</name>
        <dbReference type="ChEBI" id="CHEBI:30616"/>
        <label>2</label>
    </ligand>
</feature>
<dbReference type="PANTHER" id="PTHR11405">
    <property type="entry name" value="CARBAMOYLTRANSFERASE FAMILY MEMBER"/>
    <property type="match status" value="1"/>
</dbReference>
<keyword evidence="5 19" id="KW-0055">Arginine biosynthesis</keyword>
<dbReference type="EMBL" id="CP045423">
    <property type="protein sequence ID" value="QFU17226.1"/>
    <property type="molecule type" value="Genomic_DNA"/>
</dbReference>
<feature type="binding site" evidence="19">
    <location>
        <position position="871"/>
    </location>
    <ligand>
        <name>ATP</name>
        <dbReference type="ChEBI" id="CHEBI:30616"/>
        <label>2</label>
    </ligand>
</feature>
<dbReference type="PROSITE" id="PS50975">
    <property type="entry name" value="ATP_GRASP"/>
    <property type="match status" value="2"/>
</dbReference>
<feature type="binding site" evidence="19">
    <location>
        <position position="872"/>
    </location>
    <ligand>
        <name>ATP</name>
        <dbReference type="ChEBI" id="CHEBI:30616"/>
        <label>2</label>
    </ligand>
</feature>
<dbReference type="InterPro" id="IPR006275">
    <property type="entry name" value="CPSase_lsu"/>
</dbReference>
<sequence>MPKRTDISSILIIGAGPIIIGQACEFDYSGTQACKALKEEGYRIILVNSNPATIMTDPDLADATYVEPITPEIVAKIIEKERPDALLPTMGGQTALNCALSLKKMGVLDRFGVEMIGATAEAIDKAEDRQLFREAMTKIGLDTPRSRLANASALKKADREAYLAEIARIEALDIHPGDKKRMIAAYELKWNAGENERRKRYQEHAMGEALLALAEVGLPAIIRPSFTMGGTGGGIAYNREEFLDIVERGLDASPTNEVLIEESVLGWKEYEMEVVRDKADNCIIVCSIENIDPMGVHTGDSITVAPALTLTDKEYQIMRDASIAVLREIGVETGGSNVQFAVNPKNGRMIVIEMNPRVSRSSALASKATGFPIAKVAAKLAVGYTLDEIANDITGGATPASFEPTIDYVVTKIPRFAFEKFPGAEPTLTTAMKSVGEAMAIGRTLPESLQKALRSLETGLTGLDEIEIEGLGKGDDRNAIKAALGTPTPDRLLKVAQALRLGVSHEEVYESCKIDPWFLEQIQAIVDMEAKVKAHGLPQSPGTFRQLKALGFSDARLAVLAGKTEAEVRALRRSLDVRPVFKRIDTCAAEFASPTAYMYSTYAAPFAGRPADEANPSDRKKVVILGGGPNRIGQGIEFDYCCCHACFALKDAGYETIMVNCNPETVSTDYDTSDRLYFEPLTQEDVLEVIETERSRGTLHGVIVQFGGQTPLKLARALEEANVPILGTSPDAIDLAEDRDRFKRLLDKLHLKQPKNGIAYSVEQSRLVAADLGLPFVVRPSYVLGGRAMAIIRDEAQFEDYLLGTLPSLIPSDIKARYPNDKTGQINTVLGKNPLLFDRYLSDAIEVDVDCLSDGKEVFIAGIMEHIEEAGIHSGDSACSLPPRSLPRDLVAELERQTKALALALDVGGLMNVQYAIKDGEIYVLEVNPRASRTVPFVAKVIGEPIAKIAARIMAGESLGAFDLAPKELPHIGVKEAVFPFARFPGVDVLLGPEMRSTGEVIGLDRSFGVAFAKSQLGAGSQVPKTGTVFVSVRDSDKARILPTVRMLQDIGFQVLATGGTQKFLEENGVKATRINKVLEGRPHVVDAIKNGDIQLVFNTTEGAGALSDSRSLRQAALLHKVPYYTTLAGAIAAAEGIKAYQGGDLEVRALQDYFA</sequence>
<dbReference type="SUPFAM" id="SSF52335">
    <property type="entry name" value="Methylglyoxal synthase-like"/>
    <property type="match status" value="1"/>
</dbReference>
<comment type="similarity">
    <text evidence="4 19">Belongs to the CarB family.</text>
</comment>
<feature type="binding site" evidence="19">
    <location>
        <position position="339"/>
    </location>
    <ligand>
        <name>ATP</name>
        <dbReference type="ChEBI" id="CHEBI:30616"/>
        <label>1</label>
    </ligand>
</feature>
<comment type="catalytic activity">
    <reaction evidence="15 19">
        <text>hydrogencarbonate + NH4(+) + 2 ATP = carbamoyl phosphate + 2 ADP + phosphate + 2 H(+)</text>
        <dbReference type="Rhea" id="RHEA:18029"/>
        <dbReference type="ChEBI" id="CHEBI:15378"/>
        <dbReference type="ChEBI" id="CHEBI:17544"/>
        <dbReference type="ChEBI" id="CHEBI:28938"/>
        <dbReference type="ChEBI" id="CHEBI:30616"/>
        <dbReference type="ChEBI" id="CHEBI:43474"/>
        <dbReference type="ChEBI" id="CHEBI:58228"/>
        <dbReference type="ChEBI" id="CHEBI:456216"/>
        <dbReference type="EC" id="6.3.4.16"/>
    </reaction>
</comment>
<dbReference type="Gene3D" id="3.40.50.20">
    <property type="match status" value="2"/>
</dbReference>
<feature type="binding site" evidence="19">
    <location>
        <position position="297"/>
    </location>
    <ligand>
        <name>ATP</name>
        <dbReference type="ChEBI" id="CHEBI:30616"/>
        <label>1</label>
    </ligand>
</feature>
<keyword evidence="13 19" id="KW-0665">Pyrimidine biosynthesis</keyword>
<feature type="domain" description="MGS-like" evidence="21">
    <location>
        <begin position="1021"/>
        <end position="1156"/>
    </location>
</feature>
<evidence type="ECO:0000256" key="7">
    <source>
        <dbReference type="ARBA" id="ARBA00022605"/>
    </source>
</evidence>
<dbReference type="InterPro" id="IPR011607">
    <property type="entry name" value="MGS-like_dom"/>
</dbReference>
<dbReference type="FunFam" id="3.40.50.20:FF:000001">
    <property type="entry name" value="Carbamoyl-phosphate synthase large chain"/>
    <property type="match status" value="1"/>
</dbReference>
<evidence type="ECO:0000259" key="20">
    <source>
        <dbReference type="PROSITE" id="PS50975"/>
    </source>
</evidence>
<feature type="binding site" evidence="19">
    <location>
        <position position="353"/>
    </location>
    <ligand>
        <name>Mn(2+)</name>
        <dbReference type="ChEBI" id="CHEBI:29035"/>
        <label>1</label>
    </ligand>
</feature>
<feature type="binding site" evidence="19">
    <location>
        <position position="353"/>
    </location>
    <ligand>
        <name>Mg(2+)</name>
        <dbReference type="ChEBI" id="CHEBI:18420"/>
        <label>2</label>
    </ligand>
</feature>
<dbReference type="CDD" id="cd01424">
    <property type="entry name" value="MGS_CPS_II"/>
    <property type="match status" value="1"/>
</dbReference>
<dbReference type="GO" id="GO:0044205">
    <property type="term" value="P:'de novo' UMP biosynthetic process"/>
    <property type="evidence" value="ECO:0007669"/>
    <property type="project" value="UniProtKB-UniRule"/>
</dbReference>
<feature type="binding site" evidence="19">
    <location>
        <position position="353"/>
    </location>
    <ligand>
        <name>Mg(2+)</name>
        <dbReference type="ChEBI" id="CHEBI:18420"/>
        <label>1</label>
    </ligand>
</feature>
<evidence type="ECO:0000256" key="2">
    <source>
        <dbReference type="ARBA" id="ARBA00004812"/>
    </source>
</evidence>
<comment type="cofactor">
    <cofactor evidence="1">
        <name>Mn(2+)</name>
        <dbReference type="ChEBI" id="CHEBI:29035"/>
    </cofactor>
</comment>
<dbReference type="SUPFAM" id="SSF56059">
    <property type="entry name" value="Glutathione synthetase ATP-binding domain-like"/>
    <property type="match status" value="2"/>
</dbReference>
<name>A0A5P9K007_9HYPH</name>
<keyword evidence="12" id="KW-0460">Magnesium</keyword>
<dbReference type="AlphaFoldDB" id="A0A5P9K007"/>
<dbReference type="GO" id="GO:0004088">
    <property type="term" value="F:carbamoyl-phosphate synthase (glutamine-hydrolyzing) activity"/>
    <property type="evidence" value="ECO:0007669"/>
    <property type="project" value="UniProtKB-UniRule"/>
</dbReference>
<dbReference type="SUPFAM" id="SSF48108">
    <property type="entry name" value="Carbamoyl phosphate synthetase, large subunit connection domain"/>
    <property type="match status" value="1"/>
</dbReference>
<dbReference type="FunFam" id="1.10.1030.10:FF:000002">
    <property type="entry name" value="Carbamoyl-phosphate synthase large chain"/>
    <property type="match status" value="1"/>
</dbReference>
<feature type="binding site" evidence="19">
    <location>
        <position position="914"/>
    </location>
    <ligand>
        <name>Mn(2+)</name>
        <dbReference type="ChEBI" id="CHEBI:29035"/>
        <label>3</label>
    </ligand>
</feature>
<feature type="binding site" evidence="19">
    <location>
        <position position="355"/>
    </location>
    <ligand>
        <name>Mg(2+)</name>
        <dbReference type="ChEBI" id="CHEBI:18420"/>
        <label>2</label>
    </ligand>
</feature>
<accession>A0A5P9K007</accession>
<dbReference type="Gene3D" id="3.30.1490.20">
    <property type="entry name" value="ATP-grasp fold, A domain"/>
    <property type="match status" value="1"/>
</dbReference>
<keyword evidence="23" id="KW-1185">Reference proteome</keyword>
<feature type="binding site" evidence="19">
    <location>
        <position position="928"/>
    </location>
    <ligand>
        <name>Mn(2+)</name>
        <dbReference type="ChEBI" id="CHEBI:29035"/>
        <label>4</label>
    </ligand>
</feature>
<evidence type="ECO:0000256" key="15">
    <source>
        <dbReference type="ARBA" id="ARBA00047359"/>
    </source>
</evidence>
<dbReference type="InterPro" id="IPR016185">
    <property type="entry name" value="PreATP-grasp_dom_sf"/>
</dbReference>
<feature type="domain" description="ATP-grasp" evidence="20">
    <location>
        <begin position="743"/>
        <end position="955"/>
    </location>
</feature>
<comment type="caution">
    <text evidence="19">Lacks conserved residue(s) required for the propagation of feature annotation.</text>
</comment>
<feature type="binding site" evidence="19">
    <location>
        <position position="926"/>
    </location>
    <ligand>
        <name>Mg(2+)</name>
        <dbReference type="ChEBI" id="CHEBI:18420"/>
        <label>3</label>
    </ligand>
</feature>
<dbReference type="GO" id="GO:0006526">
    <property type="term" value="P:L-arginine biosynthetic process"/>
    <property type="evidence" value="ECO:0007669"/>
    <property type="project" value="UniProtKB-UniRule"/>
</dbReference>
<evidence type="ECO:0000256" key="12">
    <source>
        <dbReference type="ARBA" id="ARBA00022842"/>
    </source>
</evidence>
<feature type="binding site" evidence="19">
    <location>
        <position position="262"/>
    </location>
    <ligand>
        <name>ATP</name>
        <dbReference type="ChEBI" id="CHEBI:30616"/>
        <label>1</label>
    </ligand>
</feature>
<dbReference type="Proteomes" id="UP000325614">
    <property type="component" value="Chromosome"/>
</dbReference>
<dbReference type="InterPro" id="IPR005479">
    <property type="entry name" value="CPAse_ATP-bd"/>
</dbReference>
<dbReference type="PROSITE" id="PS51855">
    <property type="entry name" value="MGS"/>
    <property type="match status" value="1"/>
</dbReference>
<keyword evidence="14" id="KW-0464">Manganese</keyword>
<comment type="domain">
    <text evidence="19">The large subunit is composed of 2 ATP-grasp domains that are involved in binding the 2 ATP molecules needed for carbamoyl phosphate synthesis. The N-terminal ATP-grasp domain (referred to as the carboxyphosphate synthetic component) catalyzes the ATP-dependent phosphorylation of hydrogencarbonate to carboxyphosphate and the subsequent nucleophilic attack by ammonia to form a carbamate intermediate. The C-terminal ATP-grasp domain (referred to as the carbamoyl phosphate synthetic component) then catalyzes the phosphorylation of carbamate with the second ATP to form the end product carbamoyl phosphate. The reactive and unstable enzyme intermediates are sequentially channeled from one active site to the next through the interior of the protein over a distance of at least 96 A.</text>
</comment>
<evidence type="ECO:0000313" key="23">
    <source>
        <dbReference type="Proteomes" id="UP000325614"/>
    </source>
</evidence>
<feature type="binding site" evidence="19">
    <location>
        <position position="926"/>
    </location>
    <ligand>
        <name>Mg(2+)</name>
        <dbReference type="ChEBI" id="CHEBI:18420"/>
        <label>4</label>
    </ligand>
</feature>
<evidence type="ECO:0000259" key="21">
    <source>
        <dbReference type="PROSITE" id="PS51855"/>
    </source>
</evidence>
<dbReference type="InterPro" id="IPR011761">
    <property type="entry name" value="ATP-grasp"/>
</dbReference>
<comment type="pathway">
    <text evidence="3 19">Amino-acid biosynthesis; L-arginine biosynthesis; carbamoyl phosphate from bicarbonate: step 1/1.</text>
</comment>
<comment type="pathway">
    <text evidence="2 19">Pyrimidine metabolism; UMP biosynthesis via de novo pathway; (S)-dihydroorotate from bicarbonate: step 1/3.</text>
</comment>
<feature type="binding site" evidence="19">
    <location>
        <position position="129"/>
    </location>
    <ligand>
        <name>ATP</name>
        <dbReference type="ChEBI" id="CHEBI:30616"/>
        <label>1</label>
    </ligand>
</feature>
<keyword evidence="8" id="KW-0479">Metal-binding</keyword>